<proteinExistence type="predicted"/>
<dbReference type="AlphaFoldDB" id="A0A0F9GGM9"/>
<accession>A0A0F9GGM9</accession>
<protein>
    <submittedName>
        <fullName evidence="1">Uncharacterized protein</fullName>
    </submittedName>
</protein>
<evidence type="ECO:0000313" key="1">
    <source>
        <dbReference type="EMBL" id="KKL89741.1"/>
    </source>
</evidence>
<organism evidence="1">
    <name type="scientific">marine sediment metagenome</name>
    <dbReference type="NCBI Taxonomy" id="412755"/>
    <lineage>
        <taxon>unclassified sequences</taxon>
        <taxon>metagenomes</taxon>
        <taxon>ecological metagenomes</taxon>
    </lineage>
</organism>
<gene>
    <name evidence="1" type="ORF">LCGC14_1911670</name>
</gene>
<sequence length="477" mass="54915">MRKFIGIDKKNIAPLDIVSEIENFLDSNDFLDNFNELFNFYLNEKGKTFFIETLSETFFYTGVHNRMAYTGLSTTFHGSILESAIFFNELPIRVAELFNSYYQDGYFSFYQYMDLVPNKEDLPLVADFNRKILGDFDNKDNMIELEKQIFGIDTSILDAPSKGRISDLGVFDFTQIVLSNHLKNTWDPSGKTKNIRLGIVNDALSTQIIDFYAQVWENSEYIHTHFNDLYSPYTFVGDTKQQKASSIEIMRKIFSKSKLEDLTGKISSKHLYLFKVSNLINDYIDSKYDGSNLQQTKDSIIEIFSDVEFQLDLKDLTESFYAGTKLDYVIDQGQQFYIDLETVFTDNLDNLIQESDIGHRIVWGAYISFYFDTDSNGATRTFSRNILPSNTKTIRVNGEGNFILDSNDNPLLDDLTEDIFNKLISDPKSTLLVVHDASKNFIVINAKMKTQLPKGIKEGYYHKATGEKFHNTILNIM</sequence>
<name>A0A0F9GGM9_9ZZZZ</name>
<comment type="caution">
    <text evidence="1">The sequence shown here is derived from an EMBL/GenBank/DDBJ whole genome shotgun (WGS) entry which is preliminary data.</text>
</comment>
<dbReference type="EMBL" id="LAZR01020202">
    <property type="protein sequence ID" value="KKL89741.1"/>
    <property type="molecule type" value="Genomic_DNA"/>
</dbReference>
<reference evidence="1" key="1">
    <citation type="journal article" date="2015" name="Nature">
        <title>Complex archaea that bridge the gap between prokaryotes and eukaryotes.</title>
        <authorList>
            <person name="Spang A."/>
            <person name="Saw J.H."/>
            <person name="Jorgensen S.L."/>
            <person name="Zaremba-Niedzwiedzka K."/>
            <person name="Martijn J."/>
            <person name="Lind A.E."/>
            <person name="van Eijk R."/>
            <person name="Schleper C."/>
            <person name="Guy L."/>
            <person name="Ettema T.J."/>
        </authorList>
    </citation>
    <scope>NUCLEOTIDE SEQUENCE</scope>
</reference>